<evidence type="ECO:0000313" key="2">
    <source>
        <dbReference type="EMBL" id="KAK7022241.1"/>
    </source>
</evidence>
<sequence>MRFPISTLTVGVLLLLQSSLSAAAAGDNLSDPQQVCLFTCAIAASDAVGCLNVTGANAIQCTCGSSIWVTNFTTCGTTTCELSKSDVKAVIKEGCGDIAIAEDKSTASQLKVATAGVIGLLPLSLAAFV</sequence>
<evidence type="ECO:0000313" key="3">
    <source>
        <dbReference type="Proteomes" id="UP001362999"/>
    </source>
</evidence>
<dbReference type="Proteomes" id="UP001362999">
    <property type="component" value="Unassembled WGS sequence"/>
</dbReference>
<accession>A0AAW0B933</accession>
<evidence type="ECO:0000256" key="1">
    <source>
        <dbReference type="SAM" id="SignalP"/>
    </source>
</evidence>
<gene>
    <name evidence="2" type="ORF">R3P38DRAFT_2960013</name>
</gene>
<reference evidence="2 3" key="1">
    <citation type="journal article" date="2024" name="J Genomics">
        <title>Draft genome sequencing and assembly of Favolaschia claudopus CIRM-BRFM 2984 isolated from oak limbs.</title>
        <authorList>
            <person name="Navarro D."/>
            <person name="Drula E."/>
            <person name="Chaduli D."/>
            <person name="Cazenave R."/>
            <person name="Ahrendt S."/>
            <person name="Wang J."/>
            <person name="Lipzen A."/>
            <person name="Daum C."/>
            <person name="Barry K."/>
            <person name="Grigoriev I.V."/>
            <person name="Favel A."/>
            <person name="Rosso M.N."/>
            <person name="Martin F."/>
        </authorList>
    </citation>
    <scope>NUCLEOTIDE SEQUENCE [LARGE SCALE GENOMIC DNA]</scope>
    <source>
        <strain evidence="2 3">CIRM-BRFM 2984</strain>
    </source>
</reference>
<feature type="signal peptide" evidence="1">
    <location>
        <begin position="1"/>
        <end position="23"/>
    </location>
</feature>
<organism evidence="2 3">
    <name type="scientific">Favolaschia claudopus</name>
    <dbReference type="NCBI Taxonomy" id="2862362"/>
    <lineage>
        <taxon>Eukaryota</taxon>
        <taxon>Fungi</taxon>
        <taxon>Dikarya</taxon>
        <taxon>Basidiomycota</taxon>
        <taxon>Agaricomycotina</taxon>
        <taxon>Agaricomycetes</taxon>
        <taxon>Agaricomycetidae</taxon>
        <taxon>Agaricales</taxon>
        <taxon>Marasmiineae</taxon>
        <taxon>Mycenaceae</taxon>
        <taxon>Favolaschia</taxon>
    </lineage>
</organism>
<name>A0AAW0B933_9AGAR</name>
<evidence type="ECO:0008006" key="4">
    <source>
        <dbReference type="Google" id="ProtNLM"/>
    </source>
</evidence>
<protein>
    <recommendedName>
        <fullName evidence="4">Extracellular membrane protein CFEM domain-containing protein</fullName>
    </recommendedName>
</protein>
<proteinExistence type="predicted"/>
<comment type="caution">
    <text evidence="2">The sequence shown here is derived from an EMBL/GenBank/DDBJ whole genome shotgun (WGS) entry which is preliminary data.</text>
</comment>
<feature type="chain" id="PRO_5043485852" description="Extracellular membrane protein CFEM domain-containing protein" evidence="1">
    <location>
        <begin position="24"/>
        <end position="129"/>
    </location>
</feature>
<keyword evidence="3" id="KW-1185">Reference proteome</keyword>
<dbReference type="EMBL" id="JAWWNJ010000037">
    <property type="protein sequence ID" value="KAK7022241.1"/>
    <property type="molecule type" value="Genomic_DNA"/>
</dbReference>
<keyword evidence="1" id="KW-0732">Signal</keyword>
<dbReference type="AlphaFoldDB" id="A0AAW0B933"/>